<dbReference type="GO" id="GO:0016758">
    <property type="term" value="F:hexosyltransferase activity"/>
    <property type="evidence" value="ECO:0007669"/>
    <property type="project" value="UniProtKB-ARBA"/>
</dbReference>
<dbReference type="RefSeq" id="WP_161786964.1">
    <property type="nucleotide sequence ID" value="NZ_JRKJ01000021.1"/>
</dbReference>
<dbReference type="InterPro" id="IPR001173">
    <property type="entry name" value="Glyco_trans_2-like"/>
</dbReference>
<dbReference type="PANTHER" id="PTHR22916">
    <property type="entry name" value="GLYCOSYLTRANSFERASE"/>
    <property type="match status" value="1"/>
</dbReference>
<dbReference type="SUPFAM" id="SSF53448">
    <property type="entry name" value="Nucleotide-diphospho-sugar transferases"/>
    <property type="match status" value="1"/>
</dbReference>
<dbReference type="Proteomes" id="UP000030518">
    <property type="component" value="Unassembled WGS sequence"/>
</dbReference>
<dbReference type="Pfam" id="PF00535">
    <property type="entry name" value="Glycos_transf_2"/>
    <property type="match status" value="1"/>
</dbReference>
<dbReference type="PANTHER" id="PTHR22916:SF3">
    <property type="entry name" value="UDP-GLCNAC:BETAGAL BETA-1,3-N-ACETYLGLUCOSAMINYLTRANSFERASE-LIKE PROTEIN 1"/>
    <property type="match status" value="1"/>
</dbReference>
<comment type="caution">
    <text evidence="2">The sequence shown here is derived from an EMBL/GenBank/DDBJ whole genome shotgun (WGS) entry which is preliminary data.</text>
</comment>
<evidence type="ECO:0000313" key="3">
    <source>
        <dbReference type="Proteomes" id="UP000030518"/>
    </source>
</evidence>
<dbReference type="AlphaFoldDB" id="A0A0A2WEB8"/>
<reference evidence="2 3" key="1">
    <citation type="submission" date="2014-09" db="EMBL/GenBank/DDBJ databases">
        <title>Genome sequences of Lysobacter dokdonensis DS-58.</title>
        <authorList>
            <person name="Kim J.F."/>
            <person name="Kwak M.-J."/>
        </authorList>
    </citation>
    <scope>NUCLEOTIDE SEQUENCE [LARGE SCALE GENOMIC DNA]</scope>
    <source>
        <strain evidence="2 3">DS-58</strain>
    </source>
</reference>
<keyword evidence="2" id="KW-0808">Transferase</keyword>
<dbReference type="PATRIC" id="fig|1300345.3.peg.2504"/>
<protein>
    <submittedName>
        <fullName evidence="2">Glycosyl transferase family 2</fullName>
    </submittedName>
</protein>
<proteinExistence type="predicted"/>
<sequence length="346" mass="39487">MSARRRPEVRMPEVVEAAVARQIALPRVSVALCVYNGERWLKAQLDSLVAQRDVQLEIIVVDDCSTDRSRDILRWYARRDSRIQLHENPTNLGHLRSFEKCMALCTSPLIAPCDQDDIWHPRKLAILAEAIGDSDMAYCDSAYIDEAGRPLNRRISDDLGPMHAGHDALRYAFQNTVSGHAMLVRRRVLDKAPPFPKELYHDWWLAICAASGNGVTYVDEPLVQFRRHVDAASPLGKDDSTKHKALPGKCTRNRKWLEQLDYMMQAIGSTDWPAAEHARDWHSALRSSLISDYRGLLKLSWRDRASVPPWNAGFGWLRAVRFYARLRRKVNRARREPALTTPLFGA</sequence>
<organism evidence="2 3">
    <name type="scientific">Lysobacter dokdonensis DS-58</name>
    <dbReference type="NCBI Taxonomy" id="1300345"/>
    <lineage>
        <taxon>Bacteria</taxon>
        <taxon>Pseudomonadati</taxon>
        <taxon>Pseudomonadota</taxon>
        <taxon>Gammaproteobacteria</taxon>
        <taxon>Lysobacterales</taxon>
        <taxon>Lysobacteraceae</taxon>
        <taxon>Noviluteimonas</taxon>
    </lineage>
</organism>
<dbReference type="STRING" id="1300345.LF41_1432"/>
<dbReference type="OrthoDB" id="9802649at2"/>
<dbReference type="eggNOG" id="COG0463">
    <property type="taxonomic scope" value="Bacteria"/>
</dbReference>
<evidence type="ECO:0000259" key="1">
    <source>
        <dbReference type="Pfam" id="PF00535"/>
    </source>
</evidence>
<dbReference type="EMBL" id="JRKJ01000021">
    <property type="protein sequence ID" value="KGQ18078.1"/>
    <property type="molecule type" value="Genomic_DNA"/>
</dbReference>
<evidence type="ECO:0000313" key="2">
    <source>
        <dbReference type="EMBL" id="KGQ18078.1"/>
    </source>
</evidence>
<keyword evidence="3" id="KW-1185">Reference proteome</keyword>
<dbReference type="InterPro" id="IPR029044">
    <property type="entry name" value="Nucleotide-diphossugar_trans"/>
</dbReference>
<gene>
    <name evidence="2" type="ORF">LF41_1432</name>
</gene>
<name>A0A0A2WEB8_9GAMM</name>
<dbReference type="Gene3D" id="3.90.550.10">
    <property type="entry name" value="Spore Coat Polysaccharide Biosynthesis Protein SpsA, Chain A"/>
    <property type="match status" value="1"/>
</dbReference>
<accession>A0A0A2WEB8</accession>
<feature type="domain" description="Glycosyltransferase 2-like" evidence="1">
    <location>
        <begin position="29"/>
        <end position="191"/>
    </location>
</feature>